<sequence>MAVLIHLPNETLQDIGIFLVESGSRNTIFSLLSVSKKLHGVFIPLAYRKCTLDFTESETARIKRRFRSHLDAQVVLRGFLNQENPRNTVITQAIRKLVIRSTSLEHRGGGFSWSNVVKLISRIANLQELVFDCLEPVPLALLTTLEERHPYSHPHVYNWTRKSRDLEVGDPSEELLARSGCLRAALRKIIRSAPNIEFASMKTRRISNEWLRSPRMTSEDYDEEKRKRTRFDVEAEGRRRVLKRLEWPNIRPRSILSLEKSVVLSKLEVLEVEAFYYLGFRHVTKHTTFEGLVELSFTIPDREPAEDGHVPWAERQSAVMSFLLSLRPLKSLSITRYSGYIDIPSVRARRQNTRRIRV</sequence>
<comment type="caution">
    <text evidence="1">The sequence shown here is derived from an EMBL/GenBank/DDBJ whole genome shotgun (WGS) entry which is preliminary data.</text>
</comment>
<evidence type="ECO:0000313" key="2">
    <source>
        <dbReference type="Proteomes" id="UP001465976"/>
    </source>
</evidence>
<dbReference type="Proteomes" id="UP001465976">
    <property type="component" value="Unassembled WGS sequence"/>
</dbReference>
<keyword evidence="2" id="KW-1185">Reference proteome</keyword>
<evidence type="ECO:0008006" key="3">
    <source>
        <dbReference type="Google" id="ProtNLM"/>
    </source>
</evidence>
<gene>
    <name evidence="1" type="ORF">V5O48_014570</name>
</gene>
<dbReference type="EMBL" id="JBAHYK010001591">
    <property type="protein sequence ID" value="KAL0567422.1"/>
    <property type="molecule type" value="Genomic_DNA"/>
</dbReference>
<evidence type="ECO:0000313" key="1">
    <source>
        <dbReference type="EMBL" id="KAL0567422.1"/>
    </source>
</evidence>
<protein>
    <recommendedName>
        <fullName evidence="3">F-box domain-containing protein</fullName>
    </recommendedName>
</protein>
<reference evidence="1 2" key="1">
    <citation type="submission" date="2024-02" db="EMBL/GenBank/DDBJ databases">
        <title>A draft genome for the cacao thread blight pathogen Marasmius crinis-equi.</title>
        <authorList>
            <person name="Cohen S.P."/>
            <person name="Baruah I.K."/>
            <person name="Amoako-Attah I."/>
            <person name="Bukari Y."/>
            <person name="Meinhardt L.W."/>
            <person name="Bailey B.A."/>
        </authorList>
    </citation>
    <scope>NUCLEOTIDE SEQUENCE [LARGE SCALE GENOMIC DNA]</scope>
    <source>
        <strain evidence="1 2">GH-76</strain>
    </source>
</reference>
<accession>A0ABR3EXA4</accession>
<proteinExistence type="predicted"/>
<organism evidence="1 2">
    <name type="scientific">Marasmius crinis-equi</name>
    <dbReference type="NCBI Taxonomy" id="585013"/>
    <lineage>
        <taxon>Eukaryota</taxon>
        <taxon>Fungi</taxon>
        <taxon>Dikarya</taxon>
        <taxon>Basidiomycota</taxon>
        <taxon>Agaricomycotina</taxon>
        <taxon>Agaricomycetes</taxon>
        <taxon>Agaricomycetidae</taxon>
        <taxon>Agaricales</taxon>
        <taxon>Marasmiineae</taxon>
        <taxon>Marasmiaceae</taxon>
        <taxon>Marasmius</taxon>
    </lineage>
</organism>
<name>A0ABR3EXA4_9AGAR</name>